<dbReference type="OrthoDB" id="10264956at2759"/>
<reference evidence="2" key="2">
    <citation type="journal article" date="2018" name="Environ. Sci. Technol.">
        <title>The Toxicogenome of Hyalella azteca: A Model for Sediment Ecotoxicology and Evolutionary Toxicology.</title>
        <authorList>
            <person name="Poynton H.C."/>
            <person name="Hasenbein S."/>
            <person name="Benoit J.B."/>
            <person name="Sepulveda M.S."/>
            <person name="Poelchau M.F."/>
            <person name="Hughes D.S.T."/>
            <person name="Murali S.C."/>
            <person name="Chen S."/>
            <person name="Glastad K.M."/>
            <person name="Goodisman M.A.D."/>
            <person name="Werren J.H."/>
            <person name="Vineis J.H."/>
            <person name="Bowen J.L."/>
            <person name="Friedrich M."/>
            <person name="Jones J."/>
            <person name="Robertson H.M."/>
            <person name="Feyereisen R."/>
            <person name="Mechler-Hickson A."/>
            <person name="Mathers N."/>
            <person name="Lee C.E."/>
            <person name="Colbourne J.K."/>
            <person name="Biales A."/>
            <person name="Johnston J.S."/>
            <person name="Wellborn G.A."/>
            <person name="Rosendale A.J."/>
            <person name="Cridge A.G."/>
            <person name="Munoz-Torres M.C."/>
            <person name="Bain P.A."/>
            <person name="Manny A.R."/>
            <person name="Major K.M."/>
            <person name="Lambert F.N."/>
            <person name="Vulpe C.D."/>
            <person name="Tuck P."/>
            <person name="Blalock B.J."/>
            <person name="Lin Y.Y."/>
            <person name="Smith M.E."/>
            <person name="Ochoa-Acuna H."/>
            <person name="Chen M.M."/>
            <person name="Childers C.P."/>
            <person name="Qu J."/>
            <person name="Dugan S."/>
            <person name="Lee S.L."/>
            <person name="Chao H."/>
            <person name="Dinh H."/>
            <person name="Han Y."/>
            <person name="Doddapaneni H."/>
            <person name="Worley K.C."/>
            <person name="Muzny D.M."/>
            <person name="Gibbs R.A."/>
            <person name="Richards S."/>
        </authorList>
    </citation>
    <scope>NUCLEOTIDE SEQUENCE</scope>
    <source>
        <strain evidence="2">HAZT.00-mixed</strain>
        <tissue evidence="2">Whole organism</tissue>
    </source>
</reference>
<sequence>MDDKCEADRVILRDSDPLNGFVLLSDMKWTGEKLSDLFCQAIVNRRDLASLRDLTRDCLPLLYNIRDKGTMAIEEKYGVKANQLRVYLHYLPSFYHLHVHFASINSCHEGRLSVRNLGCMEYGKVHPLDMRPGSAHEVGPKIPEKPDAADVSERPRGGHLAWADIRFDTRVHYRRSVRRGVACGWRGAGNERCNAGPSSRG</sequence>
<dbReference type="PANTHER" id="PTHR12978">
    <property type="entry name" value="HISTIDINE TRIAD HIT PROTEIN MEMBER"/>
    <property type="match status" value="1"/>
</dbReference>
<dbReference type="GO" id="GO:0000290">
    <property type="term" value="P:deadenylation-dependent decapping of nuclear-transcribed mRNA"/>
    <property type="evidence" value="ECO:0007669"/>
    <property type="project" value="InterPro"/>
</dbReference>
<dbReference type="GO" id="GO:0005634">
    <property type="term" value="C:nucleus"/>
    <property type="evidence" value="ECO:0007669"/>
    <property type="project" value="TreeGrafter"/>
</dbReference>
<dbReference type="InterPro" id="IPR008594">
    <property type="entry name" value="DcpS/DCS2"/>
</dbReference>
<feature type="compositionally biased region" description="Basic and acidic residues" evidence="1">
    <location>
        <begin position="138"/>
        <end position="154"/>
    </location>
</feature>
<evidence type="ECO:0008006" key="3">
    <source>
        <dbReference type="Google" id="ProtNLM"/>
    </source>
</evidence>
<accession>A0A6A0GV89</accession>
<dbReference type="InterPro" id="IPR036265">
    <property type="entry name" value="HIT-like_sf"/>
</dbReference>
<dbReference type="Gene3D" id="3.30.428.10">
    <property type="entry name" value="HIT-like"/>
    <property type="match status" value="1"/>
</dbReference>
<proteinExistence type="predicted"/>
<evidence type="ECO:0000256" key="1">
    <source>
        <dbReference type="SAM" id="MobiDB-lite"/>
    </source>
</evidence>
<dbReference type="GO" id="GO:0000340">
    <property type="term" value="F:RNA 7-methylguanosine cap binding"/>
    <property type="evidence" value="ECO:0007669"/>
    <property type="project" value="TreeGrafter"/>
</dbReference>
<dbReference type="GO" id="GO:0016787">
    <property type="term" value="F:hydrolase activity"/>
    <property type="evidence" value="ECO:0007669"/>
    <property type="project" value="InterPro"/>
</dbReference>
<dbReference type="PANTHER" id="PTHR12978:SF0">
    <property type="entry name" value="M7GPPPX DIPHOSPHATASE"/>
    <property type="match status" value="1"/>
</dbReference>
<dbReference type="Proteomes" id="UP000711488">
    <property type="component" value="Unassembled WGS sequence"/>
</dbReference>
<comment type="caution">
    <text evidence="2">The sequence shown here is derived from an EMBL/GenBank/DDBJ whole genome shotgun (WGS) entry which is preliminary data.</text>
</comment>
<protein>
    <recommendedName>
        <fullName evidence="3">M7GpppX diphosphatase</fullName>
    </recommendedName>
</protein>
<organism evidence="2">
    <name type="scientific">Hyalella azteca</name>
    <name type="common">Amphipod</name>
    <dbReference type="NCBI Taxonomy" id="294128"/>
    <lineage>
        <taxon>Eukaryota</taxon>
        <taxon>Metazoa</taxon>
        <taxon>Ecdysozoa</taxon>
        <taxon>Arthropoda</taxon>
        <taxon>Crustacea</taxon>
        <taxon>Multicrustacea</taxon>
        <taxon>Malacostraca</taxon>
        <taxon>Eumalacostraca</taxon>
        <taxon>Peracarida</taxon>
        <taxon>Amphipoda</taxon>
        <taxon>Senticaudata</taxon>
        <taxon>Talitrida</taxon>
        <taxon>Talitroidea</taxon>
        <taxon>Hyalellidae</taxon>
        <taxon>Hyalella</taxon>
    </lineage>
</organism>
<reference evidence="2" key="1">
    <citation type="submission" date="2014-08" db="EMBL/GenBank/DDBJ databases">
        <authorList>
            <person name="Murali S."/>
            <person name="Richards S."/>
            <person name="Bandaranaike D."/>
            <person name="Bellair M."/>
            <person name="Blankenburg K."/>
            <person name="Chao H."/>
            <person name="Dinh H."/>
            <person name="Doddapaneni H."/>
            <person name="Dugan-Rocha S."/>
            <person name="Elkadiri S."/>
            <person name="Gnanaolivu R."/>
            <person name="Hughes D."/>
            <person name="Lee S."/>
            <person name="Li M."/>
            <person name="Ming W."/>
            <person name="Munidasa M."/>
            <person name="Muniz J."/>
            <person name="Nguyen L."/>
            <person name="Osuji N."/>
            <person name="Pu L.-L."/>
            <person name="Puazo M."/>
            <person name="Skinner E."/>
            <person name="Qu C."/>
            <person name="Quiroz J."/>
            <person name="Raj R."/>
            <person name="Weissenberger G."/>
            <person name="Xin Y."/>
            <person name="Zou X."/>
            <person name="Han Y."/>
            <person name="Worley K."/>
            <person name="Muzny D."/>
            <person name="Gibbs R."/>
        </authorList>
    </citation>
    <scope>NUCLEOTIDE SEQUENCE</scope>
    <source>
        <strain evidence="2">HAZT.00-mixed</strain>
        <tissue evidence="2">Whole organism</tissue>
    </source>
</reference>
<dbReference type="AlphaFoldDB" id="A0A6A0GV89"/>
<feature type="region of interest" description="Disordered" evidence="1">
    <location>
        <begin position="134"/>
        <end position="154"/>
    </location>
</feature>
<gene>
    <name evidence="2" type="ORF">HAZT_HAZT004073</name>
</gene>
<name>A0A6A0GV89_HYAAZ</name>
<dbReference type="GO" id="GO:0000932">
    <property type="term" value="C:P-body"/>
    <property type="evidence" value="ECO:0007669"/>
    <property type="project" value="TreeGrafter"/>
</dbReference>
<dbReference type="EMBL" id="JQDR03013542">
    <property type="protein sequence ID" value="KAA0189431.1"/>
    <property type="molecule type" value="Genomic_DNA"/>
</dbReference>
<reference evidence="2" key="3">
    <citation type="submission" date="2019-06" db="EMBL/GenBank/DDBJ databases">
        <authorList>
            <person name="Poynton C."/>
            <person name="Hasenbein S."/>
            <person name="Benoit J.B."/>
            <person name="Sepulveda M.S."/>
            <person name="Poelchau M.F."/>
            <person name="Murali S.C."/>
            <person name="Chen S."/>
            <person name="Glastad K.M."/>
            <person name="Werren J.H."/>
            <person name="Vineis J.H."/>
            <person name="Bowen J.L."/>
            <person name="Friedrich M."/>
            <person name="Jones J."/>
            <person name="Robertson H.M."/>
            <person name="Feyereisen R."/>
            <person name="Mechler-Hickson A."/>
            <person name="Mathers N."/>
            <person name="Lee C.E."/>
            <person name="Colbourne J.K."/>
            <person name="Biales A."/>
            <person name="Johnston J.S."/>
            <person name="Wellborn G.A."/>
            <person name="Rosendale A.J."/>
            <person name="Cridge A.G."/>
            <person name="Munoz-Torres M.C."/>
            <person name="Bain P.A."/>
            <person name="Manny A.R."/>
            <person name="Major K.M."/>
            <person name="Lambert F.N."/>
            <person name="Vulpe C.D."/>
            <person name="Tuck P."/>
            <person name="Blalock B.J."/>
            <person name="Lin Y.-Y."/>
            <person name="Smith M.E."/>
            <person name="Ochoa-Acuna H."/>
            <person name="Chen M.-J.M."/>
            <person name="Childers C.P."/>
            <person name="Qu J."/>
            <person name="Dugan S."/>
            <person name="Lee S.L."/>
            <person name="Chao H."/>
            <person name="Dinh H."/>
            <person name="Han Y."/>
            <person name="Doddapaneni H."/>
            <person name="Worley K.C."/>
            <person name="Muzny D.M."/>
            <person name="Gibbs R.A."/>
            <person name="Richards S."/>
        </authorList>
    </citation>
    <scope>NUCLEOTIDE SEQUENCE</scope>
    <source>
        <strain evidence="2">HAZT.00-mixed</strain>
        <tissue evidence="2">Whole organism</tissue>
    </source>
</reference>
<dbReference type="SUPFAM" id="SSF54197">
    <property type="entry name" value="HIT-like"/>
    <property type="match status" value="1"/>
</dbReference>
<dbReference type="Pfam" id="PF11969">
    <property type="entry name" value="DcpS_C"/>
    <property type="match status" value="1"/>
</dbReference>
<evidence type="ECO:0000313" key="2">
    <source>
        <dbReference type="EMBL" id="KAA0189431.1"/>
    </source>
</evidence>